<feature type="region of interest" description="Disordered" evidence="1">
    <location>
        <begin position="45"/>
        <end position="78"/>
    </location>
</feature>
<protein>
    <submittedName>
        <fullName evidence="3">Uncharacterized protein</fullName>
    </submittedName>
</protein>
<accession>A0AAD7FJI8</accession>
<dbReference type="Proteomes" id="UP001221142">
    <property type="component" value="Unassembled WGS sequence"/>
</dbReference>
<evidence type="ECO:0000313" key="2">
    <source>
        <dbReference type="EMBL" id="KAJ7622442.1"/>
    </source>
</evidence>
<evidence type="ECO:0000313" key="3">
    <source>
        <dbReference type="EMBL" id="KAJ7622453.1"/>
    </source>
</evidence>
<sequence length="125" mass="14449">MPEIAIQTDRAELDALERGFKLEALKFFEGKVPKLSDGTMAWLETNLKPASNSNKTEEKPEDNRTSTRKRGLEFAFPETKTEPMVLDPEWVQKNGERASAELHVLRYGEKGVKRRRRLEMMGYYS</sequence>
<gene>
    <name evidence="2" type="ORF">FB45DRAFT_1032106</name>
    <name evidence="3" type="ORF">FB45DRAFT_1032121</name>
</gene>
<keyword evidence="4" id="KW-1185">Reference proteome</keyword>
<reference evidence="3" key="1">
    <citation type="submission" date="2023-03" db="EMBL/GenBank/DDBJ databases">
        <title>Massive genome expansion in bonnet fungi (Mycena s.s.) driven by repeated elements and novel gene families across ecological guilds.</title>
        <authorList>
            <consortium name="Lawrence Berkeley National Laboratory"/>
            <person name="Harder C.B."/>
            <person name="Miyauchi S."/>
            <person name="Viragh M."/>
            <person name="Kuo A."/>
            <person name="Thoen E."/>
            <person name="Andreopoulos B."/>
            <person name="Lu D."/>
            <person name="Skrede I."/>
            <person name="Drula E."/>
            <person name="Henrissat B."/>
            <person name="Morin E."/>
            <person name="Kohler A."/>
            <person name="Barry K."/>
            <person name="LaButti K."/>
            <person name="Morin E."/>
            <person name="Salamov A."/>
            <person name="Lipzen A."/>
            <person name="Mereny Z."/>
            <person name="Hegedus B."/>
            <person name="Baldrian P."/>
            <person name="Stursova M."/>
            <person name="Weitz H."/>
            <person name="Taylor A."/>
            <person name="Grigoriev I.V."/>
            <person name="Nagy L.G."/>
            <person name="Martin F."/>
            <person name="Kauserud H."/>
        </authorList>
    </citation>
    <scope>NUCLEOTIDE SEQUENCE</scope>
    <source>
        <strain evidence="3">9284</strain>
    </source>
</reference>
<evidence type="ECO:0000313" key="4">
    <source>
        <dbReference type="Proteomes" id="UP001221142"/>
    </source>
</evidence>
<evidence type="ECO:0000256" key="1">
    <source>
        <dbReference type="SAM" id="MobiDB-lite"/>
    </source>
</evidence>
<dbReference type="AlphaFoldDB" id="A0AAD7FJI8"/>
<dbReference type="EMBL" id="JARKIF010000015">
    <property type="protein sequence ID" value="KAJ7622453.1"/>
    <property type="molecule type" value="Genomic_DNA"/>
</dbReference>
<dbReference type="EMBL" id="JARKIF010000015">
    <property type="protein sequence ID" value="KAJ7622442.1"/>
    <property type="molecule type" value="Genomic_DNA"/>
</dbReference>
<feature type="compositionally biased region" description="Basic and acidic residues" evidence="1">
    <location>
        <begin position="55"/>
        <end position="65"/>
    </location>
</feature>
<name>A0AAD7FJI8_9AGAR</name>
<proteinExistence type="predicted"/>
<comment type="caution">
    <text evidence="3">The sequence shown here is derived from an EMBL/GenBank/DDBJ whole genome shotgun (WGS) entry which is preliminary data.</text>
</comment>
<organism evidence="3 4">
    <name type="scientific">Roridomyces roridus</name>
    <dbReference type="NCBI Taxonomy" id="1738132"/>
    <lineage>
        <taxon>Eukaryota</taxon>
        <taxon>Fungi</taxon>
        <taxon>Dikarya</taxon>
        <taxon>Basidiomycota</taxon>
        <taxon>Agaricomycotina</taxon>
        <taxon>Agaricomycetes</taxon>
        <taxon>Agaricomycetidae</taxon>
        <taxon>Agaricales</taxon>
        <taxon>Marasmiineae</taxon>
        <taxon>Mycenaceae</taxon>
        <taxon>Roridomyces</taxon>
    </lineage>
</organism>